<evidence type="ECO:0000313" key="16">
    <source>
        <dbReference type="Proteomes" id="UP000194450"/>
    </source>
</evidence>
<evidence type="ECO:0000259" key="14">
    <source>
        <dbReference type="Pfam" id="PF17243"/>
    </source>
</evidence>
<dbReference type="Pfam" id="PF07244">
    <property type="entry name" value="POTRA"/>
    <property type="match status" value="1"/>
</dbReference>
<feature type="domain" description="Bacterial surface antigen (D15)" evidence="12">
    <location>
        <begin position="315"/>
        <end position="592"/>
    </location>
</feature>
<evidence type="ECO:0000256" key="5">
    <source>
        <dbReference type="ARBA" id="ARBA00022692"/>
    </source>
</evidence>
<dbReference type="InterPro" id="IPR010827">
    <property type="entry name" value="BamA/TamA_POTRA"/>
</dbReference>
<evidence type="ECO:0000256" key="11">
    <source>
        <dbReference type="SAM" id="SignalP"/>
    </source>
</evidence>
<comment type="subcellular location">
    <subcellularLocation>
        <location evidence="1">Cell outer membrane</location>
    </subcellularLocation>
</comment>
<evidence type="ECO:0000256" key="7">
    <source>
        <dbReference type="ARBA" id="ARBA00023136"/>
    </source>
</evidence>
<evidence type="ECO:0000256" key="3">
    <source>
        <dbReference type="ARBA" id="ARBA00015419"/>
    </source>
</evidence>
<name>A0A1Y6FAG9_9GAMM</name>
<dbReference type="InterPro" id="IPR000184">
    <property type="entry name" value="Bac_surfAg_D15"/>
</dbReference>
<sequence>MQVTFISAVRLSAQVSLCLLLFVFAGSTTAQQRNAEQDPEKVTVTITGLNDEQRSNLLPMLSIYSLHQQAAPRPFRLRYLHRQAPTEIQTALQPLGYYHAEIQSSLERNNGSWQANYQVTPGQPTRVDAIDITREGDAANDAAFAALINQLPLKRGDIFRHDRYEQMKSQLRALAAERGYYEARLTTQRAKVELTNKTAQIELTLNSGARYSFGPVEFSETPLRNSLLERYLNFSQGDPFTNRQLLDLQVALADSDYFSGVEVAPQYSAAEQQQIPIQVDLIPNSRLRYRLGLGYGTDTGARITLGHDRRWVNDRGHQLNGVVQLSEVRTTGRINYLIPGLNPATDHYSINGEVSDKSYEQQRAQIYRFGVSDLRQFSNWQRTYALDWQREDFRYGDNLEGSSRFLIPSVSWTLLQADDRFVSAEGYRVSLTLKGGSDSGLSDTDFASVIASGKYVQPLSEKWRVLARAELAATYVKDFAELSPSLRFFAGGDNSVRGYAYEQLGPEDADGVVTGGRYLAVGSLEFDYEFKPNWRVALFTDIGNAMIEPSGPLKQSVGIGIRWVSPIGSVRLDVAQAIDEPDKPWRLSFTLGPDL</sequence>
<dbReference type="Gene3D" id="3.10.20.310">
    <property type="entry name" value="membrane protein fhac"/>
    <property type="match status" value="3"/>
</dbReference>
<evidence type="ECO:0000313" key="15">
    <source>
        <dbReference type="EMBL" id="SMQ69772.1"/>
    </source>
</evidence>
<evidence type="ECO:0000256" key="9">
    <source>
        <dbReference type="ARBA" id="ARBA00033063"/>
    </source>
</evidence>
<keyword evidence="8" id="KW-0998">Cell outer membrane</keyword>
<dbReference type="Pfam" id="PF01103">
    <property type="entry name" value="Omp85"/>
    <property type="match status" value="1"/>
</dbReference>
<evidence type="ECO:0000256" key="10">
    <source>
        <dbReference type="ARBA" id="ARBA00093548"/>
    </source>
</evidence>
<protein>
    <recommendedName>
        <fullName evidence="3">Translocation and assembly module subunit TamA</fullName>
    </recommendedName>
    <alternativeName>
        <fullName evidence="9">Autotransporter assembly factor TamA</fullName>
    </alternativeName>
</protein>
<organism evidence="15 16">
    <name type="scientific">Pseudidiomarina planktonica</name>
    <dbReference type="NCBI Taxonomy" id="1323738"/>
    <lineage>
        <taxon>Bacteria</taxon>
        <taxon>Pseudomonadati</taxon>
        <taxon>Pseudomonadota</taxon>
        <taxon>Gammaproteobacteria</taxon>
        <taxon>Alteromonadales</taxon>
        <taxon>Idiomarinaceae</taxon>
        <taxon>Pseudidiomarina</taxon>
    </lineage>
</organism>
<dbReference type="Gene3D" id="2.40.160.50">
    <property type="entry name" value="membrane protein fhac: a member of the omp85/tpsb transporter family"/>
    <property type="match status" value="1"/>
</dbReference>
<evidence type="ECO:0000256" key="8">
    <source>
        <dbReference type="ARBA" id="ARBA00023237"/>
    </source>
</evidence>
<feature type="signal peptide" evidence="11">
    <location>
        <begin position="1"/>
        <end position="30"/>
    </location>
</feature>
<dbReference type="GO" id="GO:0009279">
    <property type="term" value="C:cell outer membrane"/>
    <property type="evidence" value="ECO:0007669"/>
    <property type="project" value="UniProtKB-SubCell"/>
</dbReference>
<feature type="domain" description="POTRA" evidence="13">
    <location>
        <begin position="146"/>
        <end position="205"/>
    </location>
</feature>
<keyword evidence="5" id="KW-0812">Transmembrane</keyword>
<comment type="similarity">
    <text evidence="2">Belongs to the TamA family.</text>
</comment>
<dbReference type="PANTHER" id="PTHR12815:SF47">
    <property type="entry name" value="TRANSLOCATION AND ASSEMBLY MODULE SUBUNIT TAMA"/>
    <property type="match status" value="1"/>
</dbReference>
<evidence type="ECO:0000256" key="4">
    <source>
        <dbReference type="ARBA" id="ARBA00022452"/>
    </source>
</evidence>
<dbReference type="InterPro" id="IPR039910">
    <property type="entry name" value="D15-like"/>
</dbReference>
<keyword evidence="6 11" id="KW-0732">Signal</keyword>
<dbReference type="Pfam" id="PF17243">
    <property type="entry name" value="POTRA_TamA_1"/>
    <property type="match status" value="1"/>
</dbReference>
<gene>
    <name evidence="15" type="ORF">SAMN06297229_1754</name>
</gene>
<evidence type="ECO:0000259" key="12">
    <source>
        <dbReference type="Pfam" id="PF01103"/>
    </source>
</evidence>
<dbReference type="GO" id="GO:0097347">
    <property type="term" value="C:TAM protein secretion complex"/>
    <property type="evidence" value="ECO:0007669"/>
    <property type="project" value="TreeGrafter"/>
</dbReference>
<proteinExistence type="inferred from homology"/>
<keyword evidence="16" id="KW-1185">Reference proteome</keyword>
<evidence type="ECO:0000256" key="2">
    <source>
        <dbReference type="ARBA" id="ARBA00010248"/>
    </source>
</evidence>
<dbReference type="PANTHER" id="PTHR12815">
    <property type="entry name" value="SORTING AND ASSEMBLY MACHINERY SAMM50 PROTEIN FAMILY MEMBER"/>
    <property type="match status" value="1"/>
</dbReference>
<evidence type="ECO:0000256" key="1">
    <source>
        <dbReference type="ARBA" id="ARBA00004442"/>
    </source>
</evidence>
<accession>A0A1Y6FAG9</accession>
<dbReference type="RefSeq" id="WP_234996291.1">
    <property type="nucleotide sequence ID" value="NZ_FXWH01000001.1"/>
</dbReference>
<dbReference type="InterPro" id="IPR035243">
    <property type="entry name" value="TamA_POTRA_Dom_1"/>
</dbReference>
<reference evidence="16" key="1">
    <citation type="submission" date="2017-04" db="EMBL/GenBank/DDBJ databases">
        <authorList>
            <person name="Varghese N."/>
            <person name="Submissions S."/>
        </authorList>
    </citation>
    <scope>NUCLEOTIDE SEQUENCE [LARGE SCALE GENOMIC DNA]</scope>
</reference>
<dbReference type="GO" id="GO:0009306">
    <property type="term" value="P:protein secretion"/>
    <property type="evidence" value="ECO:0007669"/>
    <property type="project" value="TreeGrafter"/>
</dbReference>
<evidence type="ECO:0000259" key="13">
    <source>
        <dbReference type="Pfam" id="PF07244"/>
    </source>
</evidence>
<dbReference type="Proteomes" id="UP000194450">
    <property type="component" value="Unassembled WGS sequence"/>
</dbReference>
<dbReference type="EMBL" id="FXWH01000001">
    <property type="protein sequence ID" value="SMQ69772.1"/>
    <property type="molecule type" value="Genomic_DNA"/>
</dbReference>
<evidence type="ECO:0000256" key="6">
    <source>
        <dbReference type="ARBA" id="ARBA00022729"/>
    </source>
</evidence>
<feature type="domain" description="TamA POTRA" evidence="14">
    <location>
        <begin position="44"/>
        <end position="121"/>
    </location>
</feature>
<keyword evidence="7" id="KW-0472">Membrane</keyword>
<feature type="chain" id="PRO_5011010752" description="Translocation and assembly module subunit TamA" evidence="11">
    <location>
        <begin position="31"/>
        <end position="595"/>
    </location>
</feature>
<keyword evidence="4" id="KW-1134">Transmembrane beta strand</keyword>
<dbReference type="AlphaFoldDB" id="A0A1Y6FAG9"/>
<comment type="subunit">
    <text evidence="10">Interacts with TamB to form the translocation and assembly module (TAM).</text>
</comment>